<dbReference type="GO" id="GO:0005737">
    <property type="term" value="C:cytoplasm"/>
    <property type="evidence" value="ECO:0007669"/>
    <property type="project" value="TreeGrafter"/>
</dbReference>
<dbReference type="PANTHER" id="PTHR45953">
    <property type="entry name" value="IDURONATE 2-SULFATASE"/>
    <property type="match status" value="1"/>
</dbReference>
<dbReference type="Proteomes" id="UP000581769">
    <property type="component" value="Unassembled WGS sequence"/>
</dbReference>
<dbReference type="EMBL" id="JACHMG010000001">
    <property type="protein sequence ID" value="MBB4689176.1"/>
    <property type="molecule type" value="Genomic_DNA"/>
</dbReference>
<keyword evidence="6" id="KW-1185">Reference proteome</keyword>
<dbReference type="GO" id="GO:0008484">
    <property type="term" value="F:sulfuric ester hydrolase activity"/>
    <property type="evidence" value="ECO:0007669"/>
    <property type="project" value="TreeGrafter"/>
</dbReference>
<dbReference type="InterPro" id="IPR000917">
    <property type="entry name" value="Sulfatase_N"/>
</dbReference>
<evidence type="ECO:0000313" key="5">
    <source>
        <dbReference type="EMBL" id="MBB4689176.1"/>
    </source>
</evidence>
<dbReference type="Gene3D" id="3.40.720.10">
    <property type="entry name" value="Alkaline Phosphatase, subunit A"/>
    <property type="match status" value="1"/>
</dbReference>
<proteinExistence type="inferred from homology"/>
<dbReference type="InterPro" id="IPR017850">
    <property type="entry name" value="Alkaline_phosphatase_core_sf"/>
</dbReference>
<name>A0A840J2D1_9PSEU</name>
<reference evidence="5 6" key="1">
    <citation type="submission" date="2020-08" db="EMBL/GenBank/DDBJ databases">
        <title>Sequencing the genomes of 1000 actinobacteria strains.</title>
        <authorList>
            <person name="Klenk H.-P."/>
        </authorList>
    </citation>
    <scope>NUCLEOTIDE SEQUENCE [LARGE SCALE GENOMIC DNA]</scope>
    <source>
        <strain evidence="5 6">DSM 45859</strain>
    </source>
</reference>
<dbReference type="RefSeq" id="WP_184783755.1">
    <property type="nucleotide sequence ID" value="NZ_JACHMG010000001.1"/>
</dbReference>
<comment type="similarity">
    <text evidence="1">Belongs to the sulfatase family.</text>
</comment>
<sequence>MSRPNILWICTDQQRWDTLGSAGSSWTSTPNLDALAAGGTVFEAAYTQSPVCTPSRASFLTGRYPRTTGARQNGQSLPGHEALVTRTLAESGYVCGLAGKLHLSAAHWSVSPGTEPRLPDGYSEFHWSHHPDPDWPTNEYVHWLRERGATYRTPPREGSRYVLRGMPEEHHQTTWCATKAVDFIEAHEEFANPWLFSVNIFDPHHPFDPPEEYLRPYLDRLDEIPLPDYVEGELADKPVFQRIDHAGAYGGNEDFGYPEMTERDHRLIRAAYWAMCDLIDVQVGRMLDALDRTGQRENTIVVFSTDHGEMLGDHGIYLKGPYFYEEAVRVPLIISCPGRVRAGQRESALVELVDLAPTLLDAAGLPRTEGMQGQSLWPLLTGEGSAPPREDVYCEYYNAMPWHADPAPQATMIRTVDHKLVAFHGLGTGELYDLRADPGEHVNLWDSPEHHAVKTELLVRLTDRMAWTVDPLPARTASF</sequence>
<evidence type="ECO:0000313" key="6">
    <source>
        <dbReference type="Proteomes" id="UP000581769"/>
    </source>
</evidence>
<dbReference type="AlphaFoldDB" id="A0A840J2D1"/>
<organism evidence="5 6">
    <name type="scientific">Amycolatopsis jiangsuensis</name>
    <dbReference type="NCBI Taxonomy" id="1181879"/>
    <lineage>
        <taxon>Bacteria</taxon>
        <taxon>Bacillati</taxon>
        <taxon>Actinomycetota</taxon>
        <taxon>Actinomycetes</taxon>
        <taxon>Pseudonocardiales</taxon>
        <taxon>Pseudonocardiaceae</taxon>
        <taxon>Amycolatopsis</taxon>
    </lineage>
</organism>
<comment type="caution">
    <text evidence="5">The sequence shown here is derived from an EMBL/GenBank/DDBJ whole genome shotgun (WGS) entry which is preliminary data.</text>
</comment>
<feature type="domain" description="Sulfatase N-terminal" evidence="4">
    <location>
        <begin position="4"/>
        <end position="364"/>
    </location>
</feature>
<dbReference type="SUPFAM" id="SSF53649">
    <property type="entry name" value="Alkaline phosphatase-like"/>
    <property type="match status" value="1"/>
</dbReference>
<gene>
    <name evidence="5" type="ORF">BJY18_006661</name>
</gene>
<dbReference type="GO" id="GO:0046872">
    <property type="term" value="F:metal ion binding"/>
    <property type="evidence" value="ECO:0007669"/>
    <property type="project" value="UniProtKB-KW"/>
</dbReference>
<dbReference type="PANTHER" id="PTHR45953:SF1">
    <property type="entry name" value="IDURONATE 2-SULFATASE"/>
    <property type="match status" value="1"/>
</dbReference>
<dbReference type="InterPro" id="IPR024607">
    <property type="entry name" value="Sulfatase_CS"/>
</dbReference>
<accession>A0A840J2D1</accession>
<evidence type="ECO:0000256" key="1">
    <source>
        <dbReference type="ARBA" id="ARBA00008779"/>
    </source>
</evidence>
<evidence type="ECO:0000256" key="2">
    <source>
        <dbReference type="ARBA" id="ARBA00022723"/>
    </source>
</evidence>
<evidence type="ECO:0000256" key="3">
    <source>
        <dbReference type="ARBA" id="ARBA00022801"/>
    </source>
</evidence>
<dbReference type="Pfam" id="PF00884">
    <property type="entry name" value="Sulfatase"/>
    <property type="match status" value="1"/>
</dbReference>
<keyword evidence="2" id="KW-0479">Metal-binding</keyword>
<protein>
    <submittedName>
        <fullName evidence="5">Choline-sulfatase</fullName>
    </submittedName>
</protein>
<evidence type="ECO:0000259" key="4">
    <source>
        <dbReference type="Pfam" id="PF00884"/>
    </source>
</evidence>
<dbReference type="PROSITE" id="PS00523">
    <property type="entry name" value="SULFATASE_1"/>
    <property type="match status" value="1"/>
</dbReference>
<keyword evidence="3" id="KW-0378">Hydrolase</keyword>